<dbReference type="Pfam" id="PF00709">
    <property type="entry name" value="Adenylsucc_synt"/>
    <property type="match status" value="1"/>
</dbReference>
<feature type="binding site" description="in other chain" evidence="8">
    <location>
        <position position="131"/>
    </location>
    <ligand>
        <name>IMP</name>
        <dbReference type="ChEBI" id="CHEBI:58053"/>
        <note>ligand shared between dimeric partners</note>
    </ligand>
</feature>
<proteinExistence type="inferred from homology"/>
<evidence type="ECO:0000256" key="4">
    <source>
        <dbReference type="ARBA" id="ARBA00022741"/>
    </source>
</evidence>
<keyword evidence="4 8" id="KW-0547">Nucleotide-binding</keyword>
<evidence type="ECO:0000256" key="8">
    <source>
        <dbReference type="HAMAP-Rule" id="MF_00011"/>
    </source>
</evidence>
<dbReference type="AlphaFoldDB" id="W0RGW6"/>
<dbReference type="PANTHER" id="PTHR11846:SF0">
    <property type="entry name" value="ADENYLOSUCCINATE SYNTHETASE"/>
    <property type="match status" value="1"/>
</dbReference>
<dbReference type="InterPro" id="IPR027417">
    <property type="entry name" value="P-loop_NTPase"/>
</dbReference>
<evidence type="ECO:0000256" key="9">
    <source>
        <dbReference type="PROSITE-ProRule" id="PRU10134"/>
    </source>
</evidence>
<feature type="active site" description="Proton acceptor" evidence="8">
    <location>
        <position position="18"/>
    </location>
</feature>
<dbReference type="HOGENOM" id="CLU_029848_0_0_0"/>
<evidence type="ECO:0000256" key="6">
    <source>
        <dbReference type="ARBA" id="ARBA00022842"/>
    </source>
</evidence>
<evidence type="ECO:0000313" key="11">
    <source>
        <dbReference type="EMBL" id="AHG90344.1"/>
    </source>
</evidence>
<dbReference type="InParanoid" id="W0RGW6"/>
<feature type="binding site" description="in other chain" evidence="8">
    <location>
        <begin position="18"/>
        <end position="21"/>
    </location>
    <ligand>
        <name>IMP</name>
        <dbReference type="ChEBI" id="CHEBI:58053"/>
        <note>ligand shared between dimeric partners</note>
    </ligand>
</feature>
<dbReference type="SMART" id="SM00788">
    <property type="entry name" value="Adenylsucc_synt"/>
    <property type="match status" value="1"/>
</dbReference>
<dbReference type="eggNOG" id="COG0104">
    <property type="taxonomic scope" value="Bacteria"/>
</dbReference>
<dbReference type="Gene3D" id="1.10.300.10">
    <property type="entry name" value="Adenylosuccinate Synthetase, subunit A, domain 2"/>
    <property type="match status" value="1"/>
</dbReference>
<dbReference type="GO" id="GO:0046040">
    <property type="term" value="P:IMP metabolic process"/>
    <property type="evidence" value="ECO:0007669"/>
    <property type="project" value="TreeGrafter"/>
</dbReference>
<feature type="binding site" evidence="8">
    <location>
        <begin position="17"/>
        <end position="23"/>
    </location>
    <ligand>
        <name>GTP</name>
        <dbReference type="ChEBI" id="CHEBI:37565"/>
    </ligand>
</feature>
<dbReference type="InterPro" id="IPR018220">
    <property type="entry name" value="Adenylosuccin_syn_GTP-bd"/>
</dbReference>
<dbReference type="EMBL" id="CP007128">
    <property type="protein sequence ID" value="AHG90344.1"/>
    <property type="molecule type" value="Genomic_DNA"/>
</dbReference>
<comment type="pathway">
    <text evidence="8 10">Purine metabolism; AMP biosynthesis via de novo pathway; AMP from IMP: step 1/2.</text>
</comment>
<dbReference type="FunCoup" id="W0RGW6">
    <property type="interactions" value="535"/>
</dbReference>
<feature type="binding site" description="in other chain" evidence="8">
    <location>
        <position position="305"/>
    </location>
    <ligand>
        <name>IMP</name>
        <dbReference type="ChEBI" id="CHEBI:58053"/>
        <note>ligand shared between dimeric partners</note>
    </ligand>
</feature>
<sequence>MFDSKTRTLVVVGAQWGDEGKGKLVDVLAERADWVVRYQGGANAGHTVHIGETSFVLHQIPSGILHPGVRCAIGNGVVLDPDTLFHEIDELVQDGVDVEGRLYVSERAHLVLPYHKLVDAESAASKAIGTTGRGIGPAYEDKIARRGVRVLDLRHPSRVRELVEAGAAHANGQLARFGSERRADVDETVALLERLAPRLLPLAEDVGLSIHRAIKGDAAVLLEGAQGSLLDIDHGTYPYVTSSSTTSGGAAIGVGIAPTEIDAVLGVVKAYTTRVGNGPLPTELEGTLAEEVRRLGNEFGATTGRARRCGWFDAVVVRFATRVNGLTGLAVTKLDVLDTLDRIALCTGYEVDGRLYTEFPGDVDALERAAPVYEWFDGWRRSTADARRLEDLPTEARRYLDRIEALVEAPIQFVSVGTRRDQIIGVDAMTGAA</sequence>
<dbReference type="GO" id="GO:0004019">
    <property type="term" value="F:adenylosuccinate synthase activity"/>
    <property type="evidence" value="ECO:0007669"/>
    <property type="project" value="UniProtKB-UniRule"/>
</dbReference>
<dbReference type="UniPathway" id="UPA00075">
    <property type="reaction ID" value="UER00335"/>
</dbReference>
<dbReference type="KEGG" id="gba:J421_2807"/>
<feature type="binding site" evidence="8">
    <location>
        <begin position="333"/>
        <end position="335"/>
    </location>
    <ligand>
        <name>GTP</name>
        <dbReference type="ChEBI" id="CHEBI:37565"/>
    </ligand>
</feature>
<dbReference type="InterPro" id="IPR001114">
    <property type="entry name" value="Adenylosuccinate_synthetase"/>
</dbReference>
<dbReference type="OrthoDB" id="9807553at2"/>
<evidence type="ECO:0000256" key="2">
    <source>
        <dbReference type="ARBA" id="ARBA00022598"/>
    </source>
</evidence>
<dbReference type="STRING" id="861299.J421_2807"/>
<dbReference type="RefSeq" id="WP_025411816.1">
    <property type="nucleotide sequence ID" value="NZ_CP007128.1"/>
</dbReference>
<dbReference type="InterPro" id="IPR042109">
    <property type="entry name" value="Adenylosuccinate_synth_dom1"/>
</dbReference>
<feature type="binding site" evidence="8">
    <location>
        <begin position="301"/>
        <end position="307"/>
    </location>
    <ligand>
        <name>substrate</name>
    </ligand>
</feature>
<dbReference type="Gene3D" id="3.90.170.10">
    <property type="entry name" value="Adenylosuccinate Synthetase, subunit A, domain 3"/>
    <property type="match status" value="1"/>
</dbReference>
<dbReference type="PATRIC" id="fig|861299.3.peg.2859"/>
<evidence type="ECO:0000313" key="12">
    <source>
        <dbReference type="Proteomes" id="UP000019151"/>
    </source>
</evidence>
<comment type="catalytic activity">
    <reaction evidence="8 10">
        <text>IMP + L-aspartate + GTP = N(6)-(1,2-dicarboxyethyl)-AMP + GDP + phosphate + 2 H(+)</text>
        <dbReference type="Rhea" id="RHEA:15753"/>
        <dbReference type="ChEBI" id="CHEBI:15378"/>
        <dbReference type="ChEBI" id="CHEBI:29991"/>
        <dbReference type="ChEBI" id="CHEBI:37565"/>
        <dbReference type="ChEBI" id="CHEBI:43474"/>
        <dbReference type="ChEBI" id="CHEBI:57567"/>
        <dbReference type="ChEBI" id="CHEBI:58053"/>
        <dbReference type="ChEBI" id="CHEBI:58189"/>
        <dbReference type="EC" id="6.3.4.4"/>
    </reaction>
</comment>
<dbReference type="CDD" id="cd03108">
    <property type="entry name" value="AdSS"/>
    <property type="match status" value="1"/>
</dbReference>
<accession>W0RGW6</accession>
<evidence type="ECO:0000256" key="7">
    <source>
        <dbReference type="ARBA" id="ARBA00023134"/>
    </source>
</evidence>
<feature type="binding site" evidence="8">
    <location>
        <begin position="45"/>
        <end position="47"/>
    </location>
    <ligand>
        <name>GTP</name>
        <dbReference type="ChEBI" id="CHEBI:37565"/>
    </ligand>
</feature>
<dbReference type="PANTHER" id="PTHR11846">
    <property type="entry name" value="ADENYLOSUCCINATE SYNTHETASE"/>
    <property type="match status" value="1"/>
</dbReference>
<organism evidence="11 12">
    <name type="scientific">Gemmatirosa kalamazoonensis</name>
    <dbReference type="NCBI Taxonomy" id="861299"/>
    <lineage>
        <taxon>Bacteria</taxon>
        <taxon>Pseudomonadati</taxon>
        <taxon>Gemmatimonadota</taxon>
        <taxon>Gemmatimonadia</taxon>
        <taxon>Gemmatimonadales</taxon>
        <taxon>Gemmatimonadaceae</taxon>
        <taxon>Gemmatirosa</taxon>
    </lineage>
</organism>
<comment type="cofactor">
    <cofactor evidence="8">
        <name>Mg(2+)</name>
        <dbReference type="ChEBI" id="CHEBI:18420"/>
    </cofactor>
    <text evidence="8">Binds 1 Mg(2+) ion per subunit.</text>
</comment>
<dbReference type="EC" id="6.3.4.4" evidence="8 10"/>
<feature type="active site" evidence="9">
    <location>
        <position position="142"/>
    </location>
</feature>
<feature type="binding site" evidence="8">
    <location>
        <begin position="415"/>
        <end position="417"/>
    </location>
    <ligand>
        <name>GTP</name>
        <dbReference type="ChEBI" id="CHEBI:37565"/>
    </ligand>
</feature>
<comment type="subunit">
    <text evidence="1 8">Homodimer.</text>
</comment>
<comment type="similarity">
    <text evidence="8 10">Belongs to the adenylosuccinate synthetase family.</text>
</comment>
<dbReference type="NCBIfam" id="TIGR00184">
    <property type="entry name" value="purA"/>
    <property type="match status" value="1"/>
</dbReference>
<keyword evidence="5 8" id="KW-0658">Purine biosynthesis</keyword>
<feature type="binding site" evidence="8">
    <location>
        <position position="145"/>
    </location>
    <ligand>
        <name>IMP</name>
        <dbReference type="ChEBI" id="CHEBI:58053"/>
        <note>ligand shared between dimeric partners</note>
    </ligand>
</feature>
<feature type="binding site" evidence="8">
    <location>
        <position position="45"/>
    </location>
    <ligand>
        <name>Mg(2+)</name>
        <dbReference type="ChEBI" id="CHEBI:18420"/>
    </ligand>
</feature>
<dbReference type="SUPFAM" id="SSF52540">
    <property type="entry name" value="P-loop containing nucleoside triphosphate hydrolases"/>
    <property type="match status" value="1"/>
</dbReference>
<dbReference type="Proteomes" id="UP000019151">
    <property type="component" value="Chromosome"/>
</dbReference>
<feature type="binding site" description="in other chain" evidence="8">
    <location>
        <begin position="43"/>
        <end position="46"/>
    </location>
    <ligand>
        <name>IMP</name>
        <dbReference type="ChEBI" id="CHEBI:58053"/>
        <note>ligand shared between dimeric partners</note>
    </ligand>
</feature>
<comment type="subcellular location">
    <subcellularLocation>
        <location evidence="8">Cytoplasm</location>
    </subcellularLocation>
</comment>
<dbReference type="NCBIfam" id="NF002223">
    <property type="entry name" value="PRK01117.1"/>
    <property type="match status" value="1"/>
</dbReference>
<keyword evidence="6 8" id="KW-0460">Magnesium</keyword>
<keyword evidence="8" id="KW-0963">Cytoplasm</keyword>
<reference evidence="11 12" key="1">
    <citation type="journal article" date="2014" name="Genome Announc.">
        <title>Genome Sequence and Methylome of Soil Bacterium Gemmatirosa kalamazoonensis KBS708T, a Member of the Rarely Cultivated Gemmatimonadetes Phylum.</title>
        <authorList>
            <person name="Debruyn J.M."/>
            <person name="Radosevich M."/>
            <person name="Wommack K.E."/>
            <person name="Polson S.W."/>
            <person name="Hauser L.J."/>
            <person name="Fawaz M.N."/>
            <person name="Korlach J."/>
            <person name="Tsai Y.C."/>
        </authorList>
    </citation>
    <scope>NUCLEOTIDE SEQUENCE [LARGE SCALE GENOMIC DNA]</scope>
    <source>
        <strain evidence="11 12">KBS708</strain>
    </source>
</reference>
<dbReference type="PROSITE" id="PS00513">
    <property type="entry name" value="ADENYLOSUCCIN_SYN_2"/>
    <property type="match status" value="1"/>
</dbReference>
<dbReference type="Gene3D" id="3.40.440.10">
    <property type="entry name" value="Adenylosuccinate Synthetase, subunit A, domain 1"/>
    <property type="match status" value="1"/>
</dbReference>
<name>W0RGW6_9BACT</name>
<keyword evidence="3 8" id="KW-0479">Metal-binding</keyword>
<dbReference type="InterPro" id="IPR033128">
    <property type="entry name" value="Adenylosuccin_syn_Lys_AS"/>
</dbReference>
<dbReference type="GO" id="GO:0044208">
    <property type="term" value="P:'de novo' AMP biosynthetic process"/>
    <property type="evidence" value="ECO:0007669"/>
    <property type="project" value="UniProtKB-UniRule"/>
</dbReference>
<dbReference type="InterPro" id="IPR042111">
    <property type="entry name" value="Adenylosuccinate_synth_dom3"/>
</dbReference>
<dbReference type="PROSITE" id="PS01266">
    <property type="entry name" value="ADENYLOSUCCIN_SYN_1"/>
    <property type="match status" value="1"/>
</dbReference>
<evidence type="ECO:0000256" key="3">
    <source>
        <dbReference type="ARBA" id="ARBA00022723"/>
    </source>
</evidence>
<feature type="active site" description="Proton donor" evidence="8">
    <location>
        <position position="46"/>
    </location>
</feature>
<feature type="binding site" description="in other chain" evidence="8">
    <location>
        <position position="241"/>
    </location>
    <ligand>
        <name>IMP</name>
        <dbReference type="ChEBI" id="CHEBI:58053"/>
        <note>ligand shared between dimeric partners</note>
    </ligand>
</feature>
<dbReference type="FunFam" id="1.10.300.10:FF:000001">
    <property type="entry name" value="Adenylosuccinate synthetase"/>
    <property type="match status" value="1"/>
</dbReference>
<keyword evidence="7 8" id="KW-0342">GTP-binding</keyword>
<protein>
    <recommendedName>
        <fullName evidence="8 10">Adenylosuccinate synthetase</fullName>
        <shortName evidence="8">AMPSase</shortName>
        <shortName evidence="8">AdSS</shortName>
        <ecNumber evidence="8 10">6.3.4.4</ecNumber>
    </recommendedName>
    <alternativeName>
        <fullName evidence="8">IMP--aspartate ligase</fullName>
    </alternativeName>
</protein>
<keyword evidence="2 8" id="KW-0436">Ligase</keyword>
<evidence type="ECO:0000256" key="5">
    <source>
        <dbReference type="ARBA" id="ARBA00022755"/>
    </source>
</evidence>
<dbReference type="GO" id="GO:0005525">
    <property type="term" value="F:GTP binding"/>
    <property type="evidence" value="ECO:0007669"/>
    <property type="project" value="UniProtKB-UniRule"/>
</dbReference>
<keyword evidence="12" id="KW-1185">Reference proteome</keyword>
<dbReference type="InterPro" id="IPR042110">
    <property type="entry name" value="Adenylosuccinate_synth_dom2"/>
</dbReference>
<evidence type="ECO:0000256" key="10">
    <source>
        <dbReference type="RuleBase" id="RU000520"/>
    </source>
</evidence>
<dbReference type="FunFam" id="3.90.170.10:FF:000001">
    <property type="entry name" value="Adenylosuccinate synthetase"/>
    <property type="match status" value="1"/>
</dbReference>
<gene>
    <name evidence="8" type="primary">purA</name>
    <name evidence="11" type="ORF">J421_2807</name>
</gene>
<feature type="binding site" evidence="8">
    <location>
        <position position="307"/>
    </location>
    <ligand>
        <name>GTP</name>
        <dbReference type="ChEBI" id="CHEBI:37565"/>
    </ligand>
</feature>
<comment type="function">
    <text evidence="8">Plays an important role in the de novo pathway of purine nucleotide biosynthesis. Catalyzes the first committed step in the biosynthesis of AMP from IMP.</text>
</comment>
<feature type="binding site" evidence="8">
    <location>
        <position position="18"/>
    </location>
    <ligand>
        <name>Mg(2+)</name>
        <dbReference type="ChEBI" id="CHEBI:18420"/>
    </ligand>
</feature>
<dbReference type="HAMAP" id="MF_00011">
    <property type="entry name" value="Adenylosucc_synth"/>
    <property type="match status" value="1"/>
</dbReference>
<feature type="binding site" description="in other chain" evidence="8">
    <location>
        <position position="226"/>
    </location>
    <ligand>
        <name>IMP</name>
        <dbReference type="ChEBI" id="CHEBI:58053"/>
        <note>ligand shared between dimeric partners</note>
    </ligand>
</feature>
<evidence type="ECO:0000256" key="1">
    <source>
        <dbReference type="ARBA" id="ARBA00011738"/>
    </source>
</evidence>
<dbReference type="GO" id="GO:0000287">
    <property type="term" value="F:magnesium ion binding"/>
    <property type="evidence" value="ECO:0007669"/>
    <property type="project" value="UniProtKB-UniRule"/>
</dbReference>
<dbReference type="GO" id="GO:0005737">
    <property type="term" value="C:cytoplasm"/>
    <property type="evidence" value="ECO:0007669"/>
    <property type="project" value="UniProtKB-SubCell"/>
</dbReference>